<dbReference type="Gene3D" id="2.60.40.10">
    <property type="entry name" value="Immunoglobulins"/>
    <property type="match status" value="2"/>
</dbReference>
<feature type="domain" description="PKD" evidence="3">
    <location>
        <begin position="249"/>
        <end position="336"/>
    </location>
</feature>
<feature type="compositionally biased region" description="Low complexity" evidence="1">
    <location>
        <begin position="509"/>
        <end position="520"/>
    </location>
</feature>
<protein>
    <recommendedName>
        <fullName evidence="3">PKD domain-containing protein</fullName>
    </recommendedName>
</protein>
<reference evidence="4" key="2">
    <citation type="submission" date="2020-09" db="EMBL/GenBank/DDBJ databases">
        <authorList>
            <person name="Sun Q."/>
            <person name="Ohkuma M."/>
        </authorList>
    </citation>
    <scope>NUCLEOTIDE SEQUENCE</scope>
    <source>
        <strain evidence="4">JCM 17820</strain>
    </source>
</reference>
<dbReference type="CDD" id="cd00146">
    <property type="entry name" value="PKD"/>
    <property type="match status" value="1"/>
</dbReference>
<dbReference type="InterPro" id="IPR026453">
    <property type="entry name" value="PGF_pre_PGF"/>
</dbReference>
<gene>
    <name evidence="4" type="ORF">GCM10009030_04240</name>
</gene>
<dbReference type="InterPro" id="IPR013783">
    <property type="entry name" value="Ig-like_fold"/>
</dbReference>
<dbReference type="InterPro" id="IPR035986">
    <property type="entry name" value="PKD_dom_sf"/>
</dbReference>
<dbReference type="SMART" id="SM00089">
    <property type="entry name" value="PKD"/>
    <property type="match status" value="1"/>
</dbReference>
<feature type="region of interest" description="Disordered" evidence="1">
    <location>
        <begin position="496"/>
        <end position="527"/>
    </location>
</feature>
<dbReference type="SUPFAM" id="SSF49299">
    <property type="entry name" value="PKD domain"/>
    <property type="match status" value="1"/>
</dbReference>
<evidence type="ECO:0000259" key="3">
    <source>
        <dbReference type="PROSITE" id="PS50093"/>
    </source>
</evidence>
<dbReference type="AlphaFoldDB" id="A0A830GIK4"/>
<reference evidence="4" key="1">
    <citation type="journal article" date="2014" name="Int. J. Syst. Evol. Microbiol.">
        <title>Complete genome sequence of Corynebacterium casei LMG S-19264T (=DSM 44701T), isolated from a smear-ripened cheese.</title>
        <authorList>
            <consortium name="US DOE Joint Genome Institute (JGI-PGF)"/>
            <person name="Walter F."/>
            <person name="Albersmeier A."/>
            <person name="Kalinowski J."/>
            <person name="Ruckert C."/>
        </authorList>
    </citation>
    <scope>NUCLEOTIDE SEQUENCE</scope>
    <source>
        <strain evidence="4">JCM 17820</strain>
    </source>
</reference>
<evidence type="ECO:0000313" key="4">
    <source>
        <dbReference type="EMBL" id="GGN86498.1"/>
    </source>
</evidence>
<keyword evidence="2" id="KW-1133">Transmembrane helix</keyword>
<dbReference type="EMBL" id="BMOU01000001">
    <property type="protein sequence ID" value="GGN86498.1"/>
    <property type="molecule type" value="Genomic_DNA"/>
</dbReference>
<evidence type="ECO:0000313" key="5">
    <source>
        <dbReference type="Proteomes" id="UP000605784"/>
    </source>
</evidence>
<comment type="caution">
    <text evidence="4">The sequence shown here is derived from an EMBL/GenBank/DDBJ whole genome shotgun (WGS) entry which is preliminary data.</text>
</comment>
<dbReference type="RefSeq" id="WP_188994116.1">
    <property type="nucleotide sequence ID" value="NZ_BMOU01000001.1"/>
</dbReference>
<proteinExistence type="predicted"/>
<keyword evidence="2" id="KW-0812">Transmembrane</keyword>
<feature type="transmembrane region" description="Helical" evidence="2">
    <location>
        <begin position="636"/>
        <end position="661"/>
    </location>
</feature>
<organism evidence="4 5">
    <name type="scientific">Haloarcula pellucida</name>
    <dbReference type="NCBI Taxonomy" id="1427151"/>
    <lineage>
        <taxon>Archaea</taxon>
        <taxon>Methanobacteriati</taxon>
        <taxon>Methanobacteriota</taxon>
        <taxon>Stenosarchaea group</taxon>
        <taxon>Halobacteria</taxon>
        <taxon>Halobacteriales</taxon>
        <taxon>Haloarculaceae</taxon>
        <taxon>Haloarcula</taxon>
    </lineage>
</organism>
<dbReference type="InterPro" id="IPR022409">
    <property type="entry name" value="PKD/Chitinase_dom"/>
</dbReference>
<keyword evidence="5" id="KW-1185">Reference proteome</keyword>
<evidence type="ECO:0000256" key="2">
    <source>
        <dbReference type="SAM" id="Phobius"/>
    </source>
</evidence>
<evidence type="ECO:0000256" key="1">
    <source>
        <dbReference type="SAM" id="MobiDB-lite"/>
    </source>
</evidence>
<accession>A0A830GIK4</accession>
<dbReference type="Pfam" id="PF18911">
    <property type="entry name" value="PKD_4"/>
    <property type="match status" value="1"/>
</dbReference>
<sequence length="670" mass="70048">MSVASVGVKRGRRAAGWIRRGLLAAILLGALTVVASGAVAAADTTPPEWGNATKGNATTIHVTVYDNGTLDPESIQAEDFALTAGSVANVSVTSLDVDGKNRTGARVSLFLDDRVDTNNVSIGIRSGAAIKDSARNELDEGTVTVSGMDSTTPRYRSFELQRVNESTVEIRAETNERLSALRVSIGGPTTDELNRSNFTESVGDTAVYTARYTFPEEGQYAVLWMSATDRYNNSVRFSRLKKFRYDGSAPNVTLEGPENATVGDPVNFSAANATDDQRIERYRWRVDGGTIIPGESIRVAFATPGTHEIAVEVTDPFGNTAVATKTVTVATANGSSGTVNLTRINATHATATVDGTGFAQTLGPSDDRPLVSGANASLLRVTASLPDNGTVPVALAARNRTPPSLATATGDAGLAVFEIDHGGVPAEGVTLRFAVDRAALDRSGVAPEAVTLYRDDGGWAALETTVVERGESRVVYRATAPGLSRFAVGLDRSRTAAVTAETPTERETATPTEQVTTTPTERTDRAGTPNIRVTNATADAADLSVGDRVVVTVNLTNRGTATGDYLVTLFLNDSTLATREVTVPAGEVRTTEFARELPEGGPLEVGSRRVATVSSGGGGIALPGVPTLPSVPNPLALWPSGIVGTILSALVGLVVVVYGILKALAIYLGY</sequence>
<dbReference type="NCBIfam" id="TIGR04213">
    <property type="entry name" value="PGF_pre_PGF"/>
    <property type="match status" value="1"/>
</dbReference>
<dbReference type="PROSITE" id="PS50093">
    <property type="entry name" value="PKD"/>
    <property type="match status" value="1"/>
</dbReference>
<dbReference type="InterPro" id="IPR000601">
    <property type="entry name" value="PKD_dom"/>
</dbReference>
<name>A0A830GIK4_9EURY</name>
<keyword evidence="2" id="KW-0472">Membrane</keyword>
<dbReference type="Proteomes" id="UP000605784">
    <property type="component" value="Unassembled WGS sequence"/>
</dbReference>